<evidence type="ECO:0008006" key="4">
    <source>
        <dbReference type="Google" id="ProtNLM"/>
    </source>
</evidence>
<feature type="transmembrane region" description="Helical" evidence="1">
    <location>
        <begin position="6"/>
        <end position="30"/>
    </location>
</feature>
<feature type="transmembrane region" description="Helical" evidence="1">
    <location>
        <begin position="73"/>
        <end position="97"/>
    </location>
</feature>
<dbReference type="STRING" id="1117702.AQZ52_02200"/>
<evidence type="ECO:0000256" key="1">
    <source>
        <dbReference type="SAM" id="Phobius"/>
    </source>
</evidence>
<organism evidence="2 3">
    <name type="scientific">Novosphingobium fuchskuhlense</name>
    <dbReference type="NCBI Taxonomy" id="1117702"/>
    <lineage>
        <taxon>Bacteria</taxon>
        <taxon>Pseudomonadati</taxon>
        <taxon>Pseudomonadota</taxon>
        <taxon>Alphaproteobacteria</taxon>
        <taxon>Sphingomonadales</taxon>
        <taxon>Sphingomonadaceae</taxon>
        <taxon>Novosphingobium</taxon>
    </lineage>
</organism>
<dbReference type="InterPro" id="IPR003425">
    <property type="entry name" value="CCB3/YggT"/>
</dbReference>
<dbReference type="Proteomes" id="UP000058012">
    <property type="component" value="Unassembled WGS sequence"/>
</dbReference>
<keyword evidence="1" id="KW-1133">Transmembrane helix</keyword>
<dbReference type="EMBL" id="LLZS01000003">
    <property type="protein sequence ID" value="KUR73091.1"/>
    <property type="molecule type" value="Genomic_DNA"/>
</dbReference>
<evidence type="ECO:0000313" key="3">
    <source>
        <dbReference type="Proteomes" id="UP000058012"/>
    </source>
</evidence>
<dbReference type="OrthoDB" id="9814445at2"/>
<keyword evidence="3" id="KW-1185">Reference proteome</keyword>
<sequence length="99" mass="10837">MLFYQLINAILLLIGIVRAVVIVQFILFLLVAFNVISMRNQVVSALNTALSAILDPILNPIRRVMPNTGGIDFSPMVVIFGLSLLTELIGFIGQLALQI</sequence>
<comment type="caution">
    <text evidence="2">The sequence shown here is derived from an EMBL/GenBank/DDBJ whole genome shotgun (WGS) entry which is preliminary data.</text>
</comment>
<keyword evidence="1" id="KW-0812">Transmembrane</keyword>
<gene>
    <name evidence="2" type="ORF">AQZ52_02200</name>
</gene>
<name>A0A117UYA0_9SPHN</name>
<accession>A0A117UYA0</accession>
<evidence type="ECO:0000313" key="2">
    <source>
        <dbReference type="EMBL" id="KUR73091.1"/>
    </source>
</evidence>
<dbReference type="AlphaFoldDB" id="A0A117UYA0"/>
<keyword evidence="1" id="KW-0472">Membrane</keyword>
<reference evidence="2 3" key="1">
    <citation type="submission" date="2015-10" db="EMBL/GenBank/DDBJ databases">
        <title>Draft genome sequence of Novosphingobium fuchskuhlense DSM 25065 isolated from a surface water sample of the southwest basin of Lake Grosse Fuchskuhle.</title>
        <authorList>
            <person name="Ruckert C."/>
            <person name="Winkler A."/>
            <person name="Glaeser J."/>
            <person name="Grossart H.-P."/>
            <person name="Kalinowski J."/>
            <person name="Glaeser S."/>
        </authorList>
    </citation>
    <scope>NUCLEOTIDE SEQUENCE [LARGE SCALE GENOMIC DNA]</scope>
    <source>
        <strain evidence="2 3">FNE08-7</strain>
    </source>
</reference>
<dbReference type="Pfam" id="PF02325">
    <property type="entry name" value="CCB3_YggT"/>
    <property type="match status" value="1"/>
</dbReference>
<dbReference type="GO" id="GO:0016020">
    <property type="term" value="C:membrane"/>
    <property type="evidence" value="ECO:0007669"/>
    <property type="project" value="InterPro"/>
</dbReference>
<protein>
    <recommendedName>
        <fullName evidence="4">Osmotic-shock protein</fullName>
    </recommendedName>
</protein>
<proteinExistence type="predicted"/>